<name>S7XIT9_SPRLO</name>
<dbReference type="PRINTS" id="PR00988">
    <property type="entry name" value="URIDINKINASE"/>
</dbReference>
<dbReference type="HOGENOM" id="CLU_059424_0_0_1"/>
<feature type="domain" description="Phosphoribulokinase/uridine kinase" evidence="1">
    <location>
        <begin position="22"/>
        <end position="225"/>
    </location>
</feature>
<dbReference type="GO" id="GO:0016301">
    <property type="term" value="F:kinase activity"/>
    <property type="evidence" value="ECO:0007669"/>
    <property type="project" value="UniProtKB-KW"/>
</dbReference>
<keyword evidence="2" id="KW-0418">Kinase</keyword>
<proteinExistence type="predicted"/>
<evidence type="ECO:0000313" key="2">
    <source>
        <dbReference type="EMBL" id="EPR78954.1"/>
    </source>
</evidence>
<dbReference type="InParanoid" id="S7XIT9"/>
<dbReference type="EMBL" id="ATCN01000469">
    <property type="protein sequence ID" value="EPR78954.1"/>
    <property type="molecule type" value="Genomic_DNA"/>
</dbReference>
<dbReference type="InterPro" id="IPR006083">
    <property type="entry name" value="PRK/URK"/>
</dbReference>
<dbReference type="Gene3D" id="3.40.50.300">
    <property type="entry name" value="P-loop containing nucleotide triphosphate hydrolases"/>
    <property type="match status" value="1"/>
</dbReference>
<sequence length="284" mass="33362">MTGKIYALIKERFSLSESKKIVIVIHGQSSSGKTTISRTLEKLFNKNDIPNIYIGLDSYYKTFDFSKPVESYDFDNPGAFDFDKIYKTLQAIDNDLDEIPTYSYCYKNKILEGPNYIKNYKPKVVIIEGLYALNLFNKKSFDHENFDPWTTIYPEKLVEKFTYKNFLPLKIRLTLCKNLGRQIRIERDVKERGRTVEFATKQFETQVWPATQRWVNMKEFKEDITIVHGNFNIKMVNALLRGIMDFMRMKSDKNQLDSKYTSLNPLDCSNECRESTESLLLEDN</sequence>
<gene>
    <name evidence="2" type="ORF">SLOPH_2043</name>
</gene>
<dbReference type="OrthoDB" id="2195084at2759"/>
<dbReference type="Pfam" id="PF00485">
    <property type="entry name" value="PRK"/>
    <property type="match status" value="1"/>
</dbReference>
<evidence type="ECO:0000259" key="1">
    <source>
        <dbReference type="Pfam" id="PF00485"/>
    </source>
</evidence>
<dbReference type="InterPro" id="IPR027417">
    <property type="entry name" value="P-loop_NTPase"/>
</dbReference>
<dbReference type="SUPFAM" id="SSF52540">
    <property type="entry name" value="P-loop containing nucleoside triphosphate hydrolases"/>
    <property type="match status" value="1"/>
</dbReference>
<dbReference type="STRING" id="1358809.S7XIT9"/>
<keyword evidence="3" id="KW-1185">Reference proteome</keyword>
<evidence type="ECO:0000313" key="3">
    <source>
        <dbReference type="Proteomes" id="UP000014978"/>
    </source>
</evidence>
<dbReference type="Proteomes" id="UP000014978">
    <property type="component" value="Unassembled WGS sequence"/>
</dbReference>
<dbReference type="GO" id="GO:0005524">
    <property type="term" value="F:ATP binding"/>
    <property type="evidence" value="ECO:0007669"/>
    <property type="project" value="InterPro"/>
</dbReference>
<organism evidence="2 3">
    <name type="scientific">Spraguea lophii (strain 42_110)</name>
    <name type="common">Microsporidian parasite</name>
    <dbReference type="NCBI Taxonomy" id="1358809"/>
    <lineage>
        <taxon>Eukaryota</taxon>
        <taxon>Fungi</taxon>
        <taxon>Fungi incertae sedis</taxon>
        <taxon>Microsporidia</taxon>
        <taxon>Spragueidae</taxon>
        <taxon>Spraguea</taxon>
    </lineage>
</organism>
<dbReference type="PANTHER" id="PTHR10285">
    <property type="entry name" value="URIDINE KINASE"/>
    <property type="match status" value="1"/>
</dbReference>
<protein>
    <submittedName>
        <fullName evidence="2">Uridine kinase</fullName>
    </submittedName>
</protein>
<accession>S7XIT9</accession>
<dbReference type="VEuPathDB" id="MicrosporidiaDB:SLOPH_2043"/>
<reference evidence="3" key="1">
    <citation type="journal article" date="2013" name="PLoS Genet.">
        <title>The genome of Spraguea lophii and the basis of host-microsporidian interactions.</title>
        <authorList>
            <person name="Campbell S.E."/>
            <person name="Williams T.A."/>
            <person name="Yousuf A."/>
            <person name="Soanes D.M."/>
            <person name="Paszkiewicz K.H."/>
            <person name="Williams B.A.P."/>
        </authorList>
    </citation>
    <scope>NUCLEOTIDE SEQUENCE [LARGE SCALE GENOMIC DNA]</scope>
    <source>
        <strain evidence="3">42_110</strain>
    </source>
</reference>
<dbReference type="OMA" id="NICKNRM"/>
<dbReference type="AlphaFoldDB" id="S7XIT9"/>
<keyword evidence="2" id="KW-0808">Transferase</keyword>
<comment type="caution">
    <text evidence="2">The sequence shown here is derived from an EMBL/GenBank/DDBJ whole genome shotgun (WGS) entry which is preliminary data.</text>
</comment>